<keyword evidence="1" id="KW-0808">Transferase</keyword>
<evidence type="ECO:0000313" key="2">
    <source>
        <dbReference type="Proteomes" id="UP001152795"/>
    </source>
</evidence>
<sequence>MVVDFRKIKTVIPPVCIGQQPMSRVKTYKLLGLWIDDDLNWESNTEYIIKKATKRLYFLKVLKGYGAPKNDLKPFYCCVIKSTLEYDAMQVWNGNLTQAQRNDIERGQKGALRIIVAEYEYNRAL</sequence>
<dbReference type="Proteomes" id="UP001152795">
    <property type="component" value="Unassembled WGS sequence"/>
</dbReference>
<dbReference type="GO" id="GO:0003964">
    <property type="term" value="F:RNA-directed DNA polymerase activity"/>
    <property type="evidence" value="ECO:0007669"/>
    <property type="project" value="UniProtKB-KW"/>
</dbReference>
<proteinExistence type="predicted"/>
<protein>
    <submittedName>
        <fullName evidence="1">RNA-directed DNA polymerase from mobile element jockey</fullName>
    </submittedName>
</protein>
<reference evidence="1" key="1">
    <citation type="submission" date="2020-04" db="EMBL/GenBank/DDBJ databases">
        <authorList>
            <person name="Alioto T."/>
            <person name="Alioto T."/>
            <person name="Gomez Garrido J."/>
        </authorList>
    </citation>
    <scope>NUCLEOTIDE SEQUENCE</scope>
    <source>
        <strain evidence="1">A484AB</strain>
    </source>
</reference>
<accession>A0A6S7HH24</accession>
<name>A0A6S7HH24_PARCT</name>
<gene>
    <name evidence="1" type="ORF">PACLA_8A001324</name>
</gene>
<keyword evidence="1" id="KW-0695">RNA-directed DNA polymerase</keyword>
<organism evidence="1 2">
    <name type="scientific">Paramuricea clavata</name>
    <name type="common">Red gorgonian</name>
    <name type="synonym">Violescent sea-whip</name>
    <dbReference type="NCBI Taxonomy" id="317549"/>
    <lineage>
        <taxon>Eukaryota</taxon>
        <taxon>Metazoa</taxon>
        <taxon>Cnidaria</taxon>
        <taxon>Anthozoa</taxon>
        <taxon>Octocorallia</taxon>
        <taxon>Malacalcyonacea</taxon>
        <taxon>Plexauridae</taxon>
        <taxon>Paramuricea</taxon>
    </lineage>
</organism>
<evidence type="ECO:0000313" key="1">
    <source>
        <dbReference type="EMBL" id="CAB4002807.1"/>
    </source>
</evidence>
<dbReference type="InterPro" id="IPR015095">
    <property type="entry name" value="AlkB_hom8_N"/>
</dbReference>
<dbReference type="GO" id="GO:0016706">
    <property type="term" value="F:2-oxoglutarate-dependent dioxygenase activity"/>
    <property type="evidence" value="ECO:0007669"/>
    <property type="project" value="InterPro"/>
</dbReference>
<comment type="caution">
    <text evidence="1">The sequence shown here is derived from an EMBL/GenBank/DDBJ whole genome shotgun (WGS) entry which is preliminary data.</text>
</comment>
<dbReference type="Pfam" id="PF09004">
    <property type="entry name" value="ALKBH8_N"/>
    <property type="match status" value="1"/>
</dbReference>
<dbReference type="GO" id="GO:0008168">
    <property type="term" value="F:methyltransferase activity"/>
    <property type="evidence" value="ECO:0007669"/>
    <property type="project" value="InterPro"/>
</dbReference>
<dbReference type="EMBL" id="CACRXK020004456">
    <property type="protein sequence ID" value="CAB4002807.1"/>
    <property type="molecule type" value="Genomic_DNA"/>
</dbReference>
<dbReference type="OrthoDB" id="10037236at2759"/>
<keyword evidence="1" id="KW-0548">Nucleotidyltransferase</keyword>
<keyword evidence="2" id="KW-1185">Reference proteome</keyword>
<dbReference type="AlphaFoldDB" id="A0A6S7HH24"/>